<accession>A0ACB9GFV3</accession>
<evidence type="ECO:0000313" key="1">
    <source>
        <dbReference type="EMBL" id="KAI3781632.1"/>
    </source>
</evidence>
<reference evidence="2" key="1">
    <citation type="journal article" date="2022" name="Mol. Ecol. Resour.">
        <title>The genomes of chicory, endive, great burdock and yacon provide insights into Asteraceae palaeo-polyploidization history and plant inulin production.</title>
        <authorList>
            <person name="Fan W."/>
            <person name="Wang S."/>
            <person name="Wang H."/>
            <person name="Wang A."/>
            <person name="Jiang F."/>
            <person name="Liu H."/>
            <person name="Zhao H."/>
            <person name="Xu D."/>
            <person name="Zhang Y."/>
        </authorList>
    </citation>
    <scope>NUCLEOTIDE SEQUENCE [LARGE SCALE GENOMIC DNA]</scope>
    <source>
        <strain evidence="2">cv. Punajuju</strain>
    </source>
</reference>
<dbReference type="Proteomes" id="UP001055811">
    <property type="component" value="Linkage Group LG02"/>
</dbReference>
<comment type="caution">
    <text evidence="1">The sequence shown here is derived from an EMBL/GenBank/DDBJ whole genome shotgun (WGS) entry which is preliminary data.</text>
</comment>
<proteinExistence type="predicted"/>
<sequence length="68" mass="7936">MIVVNIGLSNNKFFVDALLLHRFDDCRDSFSTTQSLLQTPSFLELRVLITAWDLIELRAKEFEVSFDR</sequence>
<dbReference type="EMBL" id="CM042010">
    <property type="protein sequence ID" value="KAI3781632.1"/>
    <property type="molecule type" value="Genomic_DNA"/>
</dbReference>
<gene>
    <name evidence="1" type="ORF">L2E82_11651</name>
</gene>
<protein>
    <submittedName>
        <fullName evidence="1">Uncharacterized protein</fullName>
    </submittedName>
</protein>
<evidence type="ECO:0000313" key="2">
    <source>
        <dbReference type="Proteomes" id="UP001055811"/>
    </source>
</evidence>
<reference evidence="1 2" key="2">
    <citation type="journal article" date="2022" name="Mol. Ecol. Resour.">
        <title>The genomes of chicory, endive, great burdock and yacon provide insights into Asteraceae paleo-polyploidization history and plant inulin production.</title>
        <authorList>
            <person name="Fan W."/>
            <person name="Wang S."/>
            <person name="Wang H."/>
            <person name="Wang A."/>
            <person name="Jiang F."/>
            <person name="Liu H."/>
            <person name="Zhao H."/>
            <person name="Xu D."/>
            <person name="Zhang Y."/>
        </authorList>
    </citation>
    <scope>NUCLEOTIDE SEQUENCE [LARGE SCALE GENOMIC DNA]</scope>
    <source>
        <strain evidence="2">cv. Punajuju</strain>
        <tissue evidence="1">Leaves</tissue>
    </source>
</reference>
<name>A0ACB9GFV3_CICIN</name>
<keyword evidence="2" id="KW-1185">Reference proteome</keyword>
<organism evidence="1 2">
    <name type="scientific">Cichorium intybus</name>
    <name type="common">Chicory</name>
    <dbReference type="NCBI Taxonomy" id="13427"/>
    <lineage>
        <taxon>Eukaryota</taxon>
        <taxon>Viridiplantae</taxon>
        <taxon>Streptophyta</taxon>
        <taxon>Embryophyta</taxon>
        <taxon>Tracheophyta</taxon>
        <taxon>Spermatophyta</taxon>
        <taxon>Magnoliopsida</taxon>
        <taxon>eudicotyledons</taxon>
        <taxon>Gunneridae</taxon>
        <taxon>Pentapetalae</taxon>
        <taxon>asterids</taxon>
        <taxon>campanulids</taxon>
        <taxon>Asterales</taxon>
        <taxon>Asteraceae</taxon>
        <taxon>Cichorioideae</taxon>
        <taxon>Cichorieae</taxon>
        <taxon>Cichoriinae</taxon>
        <taxon>Cichorium</taxon>
    </lineage>
</organism>